<dbReference type="Gene3D" id="1.10.730.10">
    <property type="entry name" value="Isoleucyl-tRNA Synthetase, Domain 1"/>
    <property type="match status" value="1"/>
</dbReference>
<keyword evidence="8 13" id="KW-0648">Protein biosynthesis</keyword>
<evidence type="ECO:0000256" key="10">
    <source>
        <dbReference type="ARBA" id="ARBA00023146"/>
    </source>
</evidence>
<evidence type="ECO:0000259" key="17">
    <source>
        <dbReference type="Pfam" id="PF08264"/>
    </source>
</evidence>
<dbReference type="PROSITE" id="PS00178">
    <property type="entry name" value="AA_TRNA_LIGASE_I"/>
    <property type="match status" value="1"/>
</dbReference>
<feature type="compositionally biased region" description="Basic and acidic residues" evidence="15">
    <location>
        <begin position="1"/>
        <end position="10"/>
    </location>
</feature>
<comment type="caution">
    <text evidence="18">The sequence shown here is derived from an EMBL/GenBank/DDBJ whole genome shotgun (WGS) entry which is preliminary data.</text>
</comment>
<evidence type="ECO:0000313" key="19">
    <source>
        <dbReference type="Proteomes" id="UP000019478"/>
    </source>
</evidence>
<gene>
    <name evidence="18" type="ORF">A1O3_04803</name>
</gene>
<dbReference type="InterPro" id="IPR013155">
    <property type="entry name" value="M/V/L/I-tRNA-synth_anticd-bd"/>
</dbReference>
<organism evidence="18 19">
    <name type="scientific">Capronia epimyces CBS 606.96</name>
    <dbReference type="NCBI Taxonomy" id="1182542"/>
    <lineage>
        <taxon>Eukaryota</taxon>
        <taxon>Fungi</taxon>
        <taxon>Dikarya</taxon>
        <taxon>Ascomycota</taxon>
        <taxon>Pezizomycotina</taxon>
        <taxon>Eurotiomycetes</taxon>
        <taxon>Chaetothyriomycetidae</taxon>
        <taxon>Chaetothyriales</taxon>
        <taxon>Herpotrichiellaceae</taxon>
        <taxon>Capronia</taxon>
    </lineage>
</organism>
<keyword evidence="9 14" id="KW-0175">Coiled coil</keyword>
<dbReference type="RefSeq" id="XP_007733121.1">
    <property type="nucleotide sequence ID" value="XM_007734931.1"/>
</dbReference>
<keyword evidence="6 13" id="KW-0547">Nucleotide-binding</keyword>
<dbReference type="FunFam" id="3.40.50.620:FF:000078">
    <property type="entry name" value="Valine--tRNA ligase, mitochondrial"/>
    <property type="match status" value="1"/>
</dbReference>
<dbReference type="FunFam" id="1.10.730.10:FF:000009">
    <property type="entry name" value="Valine--tRNA ligase, mitochondrial"/>
    <property type="match status" value="1"/>
</dbReference>
<dbReference type="HOGENOM" id="CLU_001493_0_1_1"/>
<dbReference type="InterPro" id="IPR002303">
    <property type="entry name" value="Valyl-tRNA_ligase"/>
</dbReference>
<evidence type="ECO:0000256" key="12">
    <source>
        <dbReference type="ARBA" id="ARBA00047552"/>
    </source>
</evidence>
<dbReference type="NCBIfam" id="NF004349">
    <property type="entry name" value="PRK05729.1"/>
    <property type="match status" value="1"/>
</dbReference>
<dbReference type="FunFam" id="3.90.740.10:FF:000010">
    <property type="entry name" value="Valine--tRNA ligase"/>
    <property type="match status" value="1"/>
</dbReference>
<dbReference type="InterPro" id="IPR009080">
    <property type="entry name" value="tRNAsynth_Ia_anticodon-bd"/>
</dbReference>
<evidence type="ECO:0000256" key="15">
    <source>
        <dbReference type="SAM" id="MobiDB-lite"/>
    </source>
</evidence>
<comment type="subcellular location">
    <subcellularLocation>
        <location evidence="1">Cytoplasm</location>
    </subcellularLocation>
</comment>
<dbReference type="Proteomes" id="UP000019478">
    <property type="component" value="Unassembled WGS sequence"/>
</dbReference>
<evidence type="ECO:0000256" key="6">
    <source>
        <dbReference type="ARBA" id="ARBA00022741"/>
    </source>
</evidence>
<comment type="catalytic activity">
    <reaction evidence="12">
        <text>tRNA(Val) + L-valine + ATP = L-valyl-tRNA(Val) + AMP + diphosphate</text>
        <dbReference type="Rhea" id="RHEA:10704"/>
        <dbReference type="Rhea" id="RHEA-COMP:9672"/>
        <dbReference type="Rhea" id="RHEA-COMP:9708"/>
        <dbReference type="ChEBI" id="CHEBI:30616"/>
        <dbReference type="ChEBI" id="CHEBI:33019"/>
        <dbReference type="ChEBI" id="CHEBI:57762"/>
        <dbReference type="ChEBI" id="CHEBI:78442"/>
        <dbReference type="ChEBI" id="CHEBI:78537"/>
        <dbReference type="ChEBI" id="CHEBI:456215"/>
        <dbReference type="EC" id="6.1.1.9"/>
    </reaction>
</comment>
<dbReference type="Pfam" id="PF08264">
    <property type="entry name" value="Anticodon_1"/>
    <property type="match status" value="1"/>
</dbReference>
<dbReference type="PANTHER" id="PTHR11946:SF109">
    <property type="entry name" value="VALINE--TRNA LIGASE"/>
    <property type="match status" value="1"/>
</dbReference>
<protein>
    <recommendedName>
        <fullName evidence="3">valine--tRNA ligase</fullName>
        <ecNumber evidence="3">6.1.1.9</ecNumber>
    </recommendedName>
    <alternativeName>
        <fullName evidence="11">Valyl-tRNA synthetase</fullName>
    </alternativeName>
</protein>
<dbReference type="Gene3D" id="3.90.740.10">
    <property type="entry name" value="Valyl/Leucyl/Isoleucyl-tRNA synthetase, editing domain"/>
    <property type="match status" value="1"/>
</dbReference>
<dbReference type="GO" id="GO:0005524">
    <property type="term" value="F:ATP binding"/>
    <property type="evidence" value="ECO:0007669"/>
    <property type="project" value="UniProtKB-KW"/>
</dbReference>
<evidence type="ECO:0000256" key="1">
    <source>
        <dbReference type="ARBA" id="ARBA00004496"/>
    </source>
</evidence>
<dbReference type="InterPro" id="IPR014729">
    <property type="entry name" value="Rossmann-like_a/b/a_fold"/>
</dbReference>
<dbReference type="STRING" id="1182542.W9Y4I3"/>
<dbReference type="InterPro" id="IPR001412">
    <property type="entry name" value="aa-tRNA-synth_I_CS"/>
</dbReference>
<evidence type="ECO:0000256" key="3">
    <source>
        <dbReference type="ARBA" id="ARBA00013169"/>
    </source>
</evidence>
<dbReference type="NCBIfam" id="TIGR00422">
    <property type="entry name" value="valS"/>
    <property type="match status" value="1"/>
</dbReference>
<feature type="region of interest" description="Disordered" evidence="15">
    <location>
        <begin position="1"/>
        <end position="25"/>
    </location>
</feature>
<keyword evidence="10 13" id="KW-0030">Aminoacyl-tRNA synthetase</keyword>
<name>W9Y4I3_9EURO</name>
<proteinExistence type="inferred from homology"/>
<dbReference type="PANTHER" id="PTHR11946">
    <property type="entry name" value="VALYL-TRNA SYNTHETASES"/>
    <property type="match status" value="1"/>
</dbReference>
<sequence>MKAEKLEKFKAKQAKSNPAAGPKKEKVVKSNTTTINAYNPTTIERGRYEWWESNGFFKPQLENGKIKPQGKFVIPIPPPNVTGSLHMGHALTNALQDVMVRHARMRGKSTLWIPGCDHASISTQAVVENMLWRTQGKTRHEIGRDKLLEIIWDWTRKYKGNITNQLKRLGGSMDWEREAFTMDENLTEAVKATFIQLHEEGIIYRANRLVNWCPALETSLSNVEVDNKELLGRTKLTVPGYDKKIDFGVLMYFKYPVKKPSSAATVDCERFADYEFIEIATTRPETIFGDTAIAVHPTDRRYAHLVGRTAIHPFIPERRIAIIADEEVDPEFGTGAVKVTPAHDPADFIMGKKHGLEFINILEADGSLNENAGLQFAGQKRFEARYTVVTALKEKRLYIKEEDHAMTIPVCQRSKDIVEPILKPQWWMRMSNMAQAADAAVTNGEIKIQPRTEEKKFHYWMQTIQDWCLSRQLWWGHRVPAYRIQIEEMDPNDTSTDDTYWVCAHDEVEAHTKAQKRFPNQEFTLHQDEDVLDTWFSAGLWPWAILGWPKKTVDFESFYPTSMLETGWDILFFWVARMIMLGIKMTGRVPFTEVYCHSLVRDSEGRKMSKSLGNVIDPLDIINGTTLEALQAQLKSGNLDPREVERASAYQQSSFPNGISECGADALRFSLVNYTTGGGDIAFDIKEIEAKRRFCNKIYQATNFVLGRLGEGFQPSLSPIRPSSLAEKWILHKLNSTAAIVTQAIESRAFSASTSALHRYWLHEVCSVFLENSKTVLRPETDQAEQESIQQTLYVALEGGLLLLHPIMPYLTEHLWQKLPRRKGDSTPSIMIAKYPEFNPTWEDPEAVKDYEFILSIAEAIRGLLSLYGFTEPGNVLIKLHTAERVKLVQDQIRMITSLGGKYLGDVACEQASPDSPLPKAHALRSINVDTTVFLKIGTGVDLDDLRSKQQKTLDDARSRAQKIQDMMNKSGWAKVGSQKKEEEEARLQNLLSEADRLEAALGELERLTLEV</sequence>
<evidence type="ECO:0000256" key="4">
    <source>
        <dbReference type="ARBA" id="ARBA00022490"/>
    </source>
</evidence>
<keyword evidence="4" id="KW-0963">Cytoplasm</keyword>
<dbReference type="InterPro" id="IPR002300">
    <property type="entry name" value="aa-tRNA-synth_Ia"/>
</dbReference>
<dbReference type="PRINTS" id="PR00986">
    <property type="entry name" value="TRNASYNTHVAL"/>
</dbReference>
<dbReference type="SUPFAM" id="SSF52374">
    <property type="entry name" value="Nucleotidylyl transferase"/>
    <property type="match status" value="1"/>
</dbReference>
<evidence type="ECO:0000256" key="14">
    <source>
        <dbReference type="SAM" id="Coils"/>
    </source>
</evidence>
<dbReference type="GeneID" id="19168921"/>
<feature type="coiled-coil region" evidence="14">
    <location>
        <begin position="974"/>
        <end position="1008"/>
    </location>
</feature>
<feature type="domain" description="Methionyl/Valyl/Leucyl/Isoleucyl-tRNA synthetase anticodon-binding" evidence="17">
    <location>
        <begin position="727"/>
        <end position="863"/>
    </location>
</feature>
<evidence type="ECO:0000259" key="16">
    <source>
        <dbReference type="Pfam" id="PF00133"/>
    </source>
</evidence>
<dbReference type="GO" id="GO:0005829">
    <property type="term" value="C:cytosol"/>
    <property type="evidence" value="ECO:0007669"/>
    <property type="project" value="TreeGrafter"/>
</dbReference>
<evidence type="ECO:0000256" key="8">
    <source>
        <dbReference type="ARBA" id="ARBA00022917"/>
    </source>
</evidence>
<dbReference type="AlphaFoldDB" id="W9Y4I3"/>
<evidence type="ECO:0000256" key="9">
    <source>
        <dbReference type="ARBA" id="ARBA00023054"/>
    </source>
</evidence>
<evidence type="ECO:0000256" key="2">
    <source>
        <dbReference type="ARBA" id="ARBA00005594"/>
    </source>
</evidence>
<keyword evidence="5 13" id="KW-0436">Ligase</keyword>
<keyword evidence="19" id="KW-1185">Reference proteome</keyword>
<keyword evidence="7 13" id="KW-0067">ATP-binding</keyword>
<dbReference type="OrthoDB" id="629407at2759"/>
<evidence type="ECO:0000256" key="11">
    <source>
        <dbReference type="ARBA" id="ARBA00029936"/>
    </source>
</evidence>
<dbReference type="GO" id="GO:0002161">
    <property type="term" value="F:aminoacyl-tRNA deacylase activity"/>
    <property type="evidence" value="ECO:0007669"/>
    <property type="project" value="InterPro"/>
</dbReference>
<dbReference type="Gene3D" id="3.40.50.620">
    <property type="entry name" value="HUPs"/>
    <property type="match status" value="2"/>
</dbReference>
<dbReference type="InterPro" id="IPR009008">
    <property type="entry name" value="Val/Leu/Ile-tRNA-synth_edit"/>
</dbReference>
<dbReference type="CDD" id="cd07962">
    <property type="entry name" value="Anticodon_Ia_Val"/>
    <property type="match status" value="1"/>
</dbReference>
<dbReference type="SUPFAM" id="SSF50677">
    <property type="entry name" value="ValRS/IleRS/LeuRS editing domain"/>
    <property type="match status" value="1"/>
</dbReference>
<evidence type="ECO:0000313" key="18">
    <source>
        <dbReference type="EMBL" id="EXJ84136.1"/>
    </source>
</evidence>
<evidence type="ECO:0000256" key="13">
    <source>
        <dbReference type="RuleBase" id="RU363035"/>
    </source>
</evidence>
<reference evidence="18 19" key="1">
    <citation type="submission" date="2013-03" db="EMBL/GenBank/DDBJ databases">
        <title>The Genome Sequence of Capronia epimyces CBS 606.96.</title>
        <authorList>
            <consortium name="The Broad Institute Genomics Platform"/>
            <person name="Cuomo C."/>
            <person name="de Hoog S."/>
            <person name="Gorbushina A."/>
            <person name="Walker B."/>
            <person name="Young S.K."/>
            <person name="Zeng Q."/>
            <person name="Gargeya S."/>
            <person name="Fitzgerald M."/>
            <person name="Haas B."/>
            <person name="Abouelleil A."/>
            <person name="Allen A.W."/>
            <person name="Alvarado L."/>
            <person name="Arachchi H.M."/>
            <person name="Berlin A.M."/>
            <person name="Chapman S.B."/>
            <person name="Gainer-Dewar J."/>
            <person name="Goldberg J."/>
            <person name="Griggs A."/>
            <person name="Gujja S."/>
            <person name="Hansen M."/>
            <person name="Howarth C."/>
            <person name="Imamovic A."/>
            <person name="Ireland A."/>
            <person name="Larimer J."/>
            <person name="McCowan C."/>
            <person name="Murphy C."/>
            <person name="Pearson M."/>
            <person name="Poon T.W."/>
            <person name="Priest M."/>
            <person name="Roberts A."/>
            <person name="Saif S."/>
            <person name="Shea T."/>
            <person name="Sisk P."/>
            <person name="Sykes S."/>
            <person name="Wortman J."/>
            <person name="Nusbaum C."/>
            <person name="Birren B."/>
        </authorList>
    </citation>
    <scope>NUCLEOTIDE SEQUENCE [LARGE SCALE GENOMIC DNA]</scope>
    <source>
        <strain evidence="18 19">CBS 606.96</strain>
    </source>
</reference>
<dbReference type="GO" id="GO:0004832">
    <property type="term" value="F:valine-tRNA ligase activity"/>
    <property type="evidence" value="ECO:0007669"/>
    <property type="project" value="UniProtKB-EC"/>
</dbReference>
<dbReference type="GO" id="GO:0006438">
    <property type="term" value="P:valyl-tRNA aminoacylation"/>
    <property type="evidence" value="ECO:0007669"/>
    <property type="project" value="InterPro"/>
</dbReference>
<dbReference type="EC" id="6.1.1.9" evidence="3"/>
<evidence type="ECO:0000256" key="7">
    <source>
        <dbReference type="ARBA" id="ARBA00022840"/>
    </source>
</evidence>
<dbReference type="EMBL" id="AMGY01000004">
    <property type="protein sequence ID" value="EXJ84136.1"/>
    <property type="molecule type" value="Genomic_DNA"/>
</dbReference>
<dbReference type="Pfam" id="PF00133">
    <property type="entry name" value="tRNA-synt_1"/>
    <property type="match status" value="1"/>
</dbReference>
<dbReference type="HAMAP" id="MF_02004">
    <property type="entry name" value="Val_tRNA_synth_type1"/>
    <property type="match status" value="1"/>
</dbReference>
<dbReference type="eggNOG" id="KOG0432">
    <property type="taxonomic scope" value="Eukaryota"/>
</dbReference>
<dbReference type="FunFam" id="3.40.50.620:FF:000020">
    <property type="entry name" value="Valine--tRNA ligase, mitochondrial"/>
    <property type="match status" value="1"/>
</dbReference>
<evidence type="ECO:0000256" key="5">
    <source>
        <dbReference type="ARBA" id="ARBA00022598"/>
    </source>
</evidence>
<dbReference type="SUPFAM" id="SSF47323">
    <property type="entry name" value="Anticodon-binding domain of a subclass of class I aminoacyl-tRNA synthetases"/>
    <property type="match status" value="1"/>
</dbReference>
<dbReference type="CDD" id="cd00817">
    <property type="entry name" value="ValRS_core"/>
    <property type="match status" value="1"/>
</dbReference>
<feature type="domain" description="Aminoacyl-tRNA synthetase class Ia" evidence="16">
    <location>
        <begin position="47"/>
        <end position="684"/>
    </location>
</feature>
<dbReference type="InterPro" id="IPR033705">
    <property type="entry name" value="Anticodon_Ia_Val"/>
</dbReference>
<comment type="similarity">
    <text evidence="2 13">Belongs to the class-I aminoacyl-tRNA synthetase family.</text>
</comment>
<accession>W9Y4I3</accession>